<keyword evidence="3" id="KW-0804">Transcription</keyword>
<evidence type="ECO:0000256" key="1">
    <source>
        <dbReference type="ARBA" id="ARBA00023015"/>
    </source>
</evidence>
<dbReference type="Pfam" id="PF00196">
    <property type="entry name" value="GerE"/>
    <property type="match status" value="1"/>
</dbReference>
<evidence type="ECO:0000259" key="6">
    <source>
        <dbReference type="PROSITE" id="PS50110"/>
    </source>
</evidence>
<dbReference type="SUPFAM" id="SSF52172">
    <property type="entry name" value="CheY-like"/>
    <property type="match status" value="1"/>
</dbReference>
<dbReference type="RefSeq" id="WP_145245066.1">
    <property type="nucleotide sequence ID" value="NZ_CP036278.1"/>
</dbReference>
<dbReference type="PANTHER" id="PTHR44688:SF16">
    <property type="entry name" value="DNA-BINDING TRANSCRIPTIONAL ACTIVATOR DEVR_DOSR"/>
    <property type="match status" value="1"/>
</dbReference>
<dbReference type="CDD" id="cd06170">
    <property type="entry name" value="LuxR_C_like"/>
    <property type="match status" value="1"/>
</dbReference>
<dbReference type="SUPFAM" id="SSF46894">
    <property type="entry name" value="C-terminal effector domain of the bipartite response regulators"/>
    <property type="match status" value="1"/>
</dbReference>
<reference evidence="7 8" key="1">
    <citation type="submission" date="2019-02" db="EMBL/GenBank/DDBJ databases">
        <title>Deep-cultivation of Planctomycetes and their phenomic and genomic characterization uncovers novel biology.</title>
        <authorList>
            <person name="Wiegand S."/>
            <person name="Jogler M."/>
            <person name="Boedeker C."/>
            <person name="Pinto D."/>
            <person name="Vollmers J."/>
            <person name="Rivas-Marin E."/>
            <person name="Kohn T."/>
            <person name="Peeters S.H."/>
            <person name="Heuer A."/>
            <person name="Rast P."/>
            <person name="Oberbeckmann S."/>
            <person name="Bunk B."/>
            <person name="Jeske O."/>
            <person name="Meyerdierks A."/>
            <person name="Storesund J.E."/>
            <person name="Kallscheuer N."/>
            <person name="Luecker S."/>
            <person name="Lage O.M."/>
            <person name="Pohl T."/>
            <person name="Merkel B.J."/>
            <person name="Hornburger P."/>
            <person name="Mueller R.-W."/>
            <person name="Bruemmer F."/>
            <person name="Labrenz M."/>
            <person name="Spormann A.M."/>
            <person name="Op den Camp H."/>
            <person name="Overmann J."/>
            <person name="Amann R."/>
            <person name="Jetten M.S.M."/>
            <person name="Mascher T."/>
            <person name="Medema M.H."/>
            <person name="Devos D.P."/>
            <person name="Kaster A.-K."/>
            <person name="Ovreas L."/>
            <person name="Rohde M."/>
            <person name="Galperin M.Y."/>
            <person name="Jogler C."/>
        </authorList>
    </citation>
    <scope>NUCLEOTIDE SEQUENCE [LARGE SCALE GENOMIC DNA]</scope>
    <source>
        <strain evidence="7 8">Pan181</strain>
    </source>
</reference>
<keyword evidence="1" id="KW-0805">Transcription regulation</keyword>
<dbReference type="InterPro" id="IPR011006">
    <property type="entry name" value="CheY-like_superfamily"/>
</dbReference>
<feature type="domain" description="Response regulatory" evidence="6">
    <location>
        <begin position="7"/>
        <end position="125"/>
    </location>
</feature>
<dbReference type="GO" id="GO:0000160">
    <property type="term" value="P:phosphorelay signal transduction system"/>
    <property type="evidence" value="ECO:0007669"/>
    <property type="project" value="InterPro"/>
</dbReference>
<dbReference type="AlphaFoldDB" id="A0A518AH60"/>
<protein>
    <submittedName>
        <fullName evidence="7">Transcriptional regulatory protein FixJ</fullName>
    </submittedName>
</protein>
<evidence type="ECO:0000313" key="8">
    <source>
        <dbReference type="Proteomes" id="UP000315750"/>
    </source>
</evidence>
<dbReference type="KEGG" id="amuc:Pan181_02140"/>
<dbReference type="PANTHER" id="PTHR44688">
    <property type="entry name" value="DNA-BINDING TRANSCRIPTIONAL ACTIVATOR DEVR_DOSR"/>
    <property type="match status" value="1"/>
</dbReference>
<dbReference type="InterPro" id="IPR000792">
    <property type="entry name" value="Tscrpt_reg_LuxR_C"/>
</dbReference>
<dbReference type="PRINTS" id="PR00038">
    <property type="entry name" value="HTHLUXR"/>
</dbReference>
<dbReference type="Gene3D" id="3.40.50.2300">
    <property type="match status" value="1"/>
</dbReference>
<dbReference type="EMBL" id="CP036278">
    <property type="protein sequence ID" value="QDU54034.1"/>
    <property type="molecule type" value="Genomic_DNA"/>
</dbReference>
<dbReference type="PROSITE" id="PS50043">
    <property type="entry name" value="HTH_LUXR_2"/>
    <property type="match status" value="1"/>
</dbReference>
<dbReference type="GO" id="GO:0006355">
    <property type="term" value="P:regulation of DNA-templated transcription"/>
    <property type="evidence" value="ECO:0007669"/>
    <property type="project" value="InterPro"/>
</dbReference>
<gene>
    <name evidence="7" type="primary">fixJ</name>
    <name evidence="7" type="ORF">Pan181_02140</name>
</gene>
<dbReference type="SMART" id="SM00421">
    <property type="entry name" value="HTH_LUXR"/>
    <property type="match status" value="1"/>
</dbReference>
<evidence type="ECO:0000256" key="2">
    <source>
        <dbReference type="ARBA" id="ARBA00023125"/>
    </source>
</evidence>
<accession>A0A518AH60</accession>
<keyword evidence="8" id="KW-1185">Reference proteome</keyword>
<organism evidence="7 8">
    <name type="scientific">Aeoliella mucimassa</name>
    <dbReference type="NCBI Taxonomy" id="2527972"/>
    <lineage>
        <taxon>Bacteria</taxon>
        <taxon>Pseudomonadati</taxon>
        <taxon>Planctomycetota</taxon>
        <taxon>Planctomycetia</taxon>
        <taxon>Pirellulales</taxon>
        <taxon>Lacipirellulaceae</taxon>
        <taxon>Aeoliella</taxon>
    </lineage>
</organism>
<dbReference type="PROSITE" id="PS50110">
    <property type="entry name" value="RESPONSE_REGULATORY"/>
    <property type="match status" value="1"/>
</dbReference>
<dbReference type="OrthoDB" id="282682at2"/>
<sequence>MNYIPRLAAIVARNESEAAFAESTVTSFGLNVSRFDSTTSLTNQLQSQAASGEAASTPDIVILAGSASDLDREGVDQLASIVPVVVTTSAATVPDAVDLMKQGAKDVVVLPCSRDELWQRVSETLKACDAEAACKALQAELRARMDSLTAAENDVVDAMLDGLANKQIAQRLGIGLRTVELRRSKIMRKMQARSVAELVKFICMSGKLRPSAFATVSEAEASTCGGSVAP</sequence>
<comment type="caution">
    <text evidence="4">Lacks conserved residue(s) required for the propagation of feature annotation.</text>
</comment>
<dbReference type="Gene3D" id="1.10.10.10">
    <property type="entry name" value="Winged helix-like DNA-binding domain superfamily/Winged helix DNA-binding domain"/>
    <property type="match status" value="1"/>
</dbReference>
<dbReference type="InterPro" id="IPR001789">
    <property type="entry name" value="Sig_transdc_resp-reg_receiver"/>
</dbReference>
<dbReference type="InterPro" id="IPR016032">
    <property type="entry name" value="Sig_transdc_resp-reg_C-effctor"/>
</dbReference>
<evidence type="ECO:0000259" key="5">
    <source>
        <dbReference type="PROSITE" id="PS50043"/>
    </source>
</evidence>
<feature type="domain" description="HTH luxR-type" evidence="5">
    <location>
        <begin position="141"/>
        <end position="206"/>
    </location>
</feature>
<name>A0A518AH60_9BACT</name>
<dbReference type="Proteomes" id="UP000315750">
    <property type="component" value="Chromosome"/>
</dbReference>
<evidence type="ECO:0000256" key="3">
    <source>
        <dbReference type="ARBA" id="ARBA00023163"/>
    </source>
</evidence>
<proteinExistence type="predicted"/>
<evidence type="ECO:0000313" key="7">
    <source>
        <dbReference type="EMBL" id="QDU54034.1"/>
    </source>
</evidence>
<evidence type="ECO:0000256" key="4">
    <source>
        <dbReference type="PROSITE-ProRule" id="PRU00169"/>
    </source>
</evidence>
<dbReference type="GO" id="GO:0003677">
    <property type="term" value="F:DNA binding"/>
    <property type="evidence" value="ECO:0007669"/>
    <property type="project" value="UniProtKB-KW"/>
</dbReference>
<dbReference type="InterPro" id="IPR036388">
    <property type="entry name" value="WH-like_DNA-bd_sf"/>
</dbReference>
<keyword evidence="2" id="KW-0238">DNA-binding</keyword>